<comment type="caution">
    <text evidence="2">The sequence shown here is derived from an EMBL/GenBank/DDBJ whole genome shotgun (WGS) entry which is preliminary data.</text>
</comment>
<keyword evidence="1" id="KW-0472">Membrane</keyword>
<gene>
    <name evidence="2" type="ORF">WR25_17838</name>
</gene>
<keyword evidence="3" id="KW-1185">Reference proteome</keyword>
<dbReference type="Proteomes" id="UP000218231">
    <property type="component" value="Unassembled WGS sequence"/>
</dbReference>
<proteinExistence type="predicted"/>
<protein>
    <submittedName>
        <fullName evidence="2">Uncharacterized protein</fullName>
    </submittedName>
</protein>
<keyword evidence="1" id="KW-0812">Transmembrane</keyword>
<evidence type="ECO:0000313" key="2">
    <source>
        <dbReference type="EMBL" id="PAV93742.1"/>
    </source>
</evidence>
<dbReference type="EMBL" id="LIAE01004540">
    <property type="protein sequence ID" value="PAV93742.1"/>
    <property type="molecule type" value="Genomic_DNA"/>
</dbReference>
<feature type="transmembrane region" description="Helical" evidence="1">
    <location>
        <begin position="37"/>
        <end position="56"/>
    </location>
</feature>
<evidence type="ECO:0000313" key="3">
    <source>
        <dbReference type="Proteomes" id="UP000218231"/>
    </source>
</evidence>
<sequence>MARQAQNKGCPSPRAIAIVALSHHGSENGMDLSPRRRWPTCLLVGLIIALMAALNIQDWPSLERPRRVFSRGFVMFCVLVVIMELILLNQFFGQPG</sequence>
<accession>A0A2A2M5P0</accession>
<dbReference type="AlphaFoldDB" id="A0A2A2M5P0"/>
<name>A0A2A2M5P0_9BILA</name>
<evidence type="ECO:0000256" key="1">
    <source>
        <dbReference type="SAM" id="Phobius"/>
    </source>
</evidence>
<organism evidence="2 3">
    <name type="scientific">Diploscapter pachys</name>
    <dbReference type="NCBI Taxonomy" id="2018661"/>
    <lineage>
        <taxon>Eukaryota</taxon>
        <taxon>Metazoa</taxon>
        <taxon>Ecdysozoa</taxon>
        <taxon>Nematoda</taxon>
        <taxon>Chromadorea</taxon>
        <taxon>Rhabditida</taxon>
        <taxon>Rhabditina</taxon>
        <taxon>Rhabditomorpha</taxon>
        <taxon>Rhabditoidea</taxon>
        <taxon>Rhabditidae</taxon>
        <taxon>Diploscapter</taxon>
    </lineage>
</organism>
<keyword evidence="1" id="KW-1133">Transmembrane helix</keyword>
<reference evidence="2 3" key="1">
    <citation type="journal article" date="2017" name="Curr. Biol.">
        <title>Genome architecture and evolution of a unichromosomal asexual nematode.</title>
        <authorList>
            <person name="Fradin H."/>
            <person name="Zegar C."/>
            <person name="Gutwein M."/>
            <person name="Lucas J."/>
            <person name="Kovtun M."/>
            <person name="Corcoran D."/>
            <person name="Baugh L.R."/>
            <person name="Kiontke K."/>
            <person name="Gunsalus K."/>
            <person name="Fitch D.H."/>
            <person name="Piano F."/>
        </authorList>
    </citation>
    <scope>NUCLEOTIDE SEQUENCE [LARGE SCALE GENOMIC DNA]</scope>
    <source>
        <strain evidence="2">PF1309</strain>
    </source>
</reference>
<feature type="transmembrane region" description="Helical" evidence="1">
    <location>
        <begin position="68"/>
        <end position="92"/>
    </location>
</feature>